<proteinExistence type="predicted"/>
<dbReference type="SUPFAM" id="SSF53649">
    <property type="entry name" value="Alkaline phosphatase-like"/>
    <property type="match status" value="1"/>
</dbReference>
<protein>
    <submittedName>
        <fullName evidence="1">Uncharacterized protein</fullName>
    </submittedName>
</protein>
<dbReference type="EMBL" id="SJPJ01000001">
    <property type="protein sequence ID" value="TWT81519.1"/>
    <property type="molecule type" value="Genomic_DNA"/>
</dbReference>
<organism evidence="1 2">
    <name type="scientific">Novipirellula herctigrandis</name>
    <dbReference type="NCBI Taxonomy" id="2527986"/>
    <lineage>
        <taxon>Bacteria</taxon>
        <taxon>Pseudomonadati</taxon>
        <taxon>Planctomycetota</taxon>
        <taxon>Planctomycetia</taxon>
        <taxon>Pirellulales</taxon>
        <taxon>Pirellulaceae</taxon>
        <taxon>Novipirellula</taxon>
    </lineage>
</organism>
<evidence type="ECO:0000313" key="2">
    <source>
        <dbReference type="Proteomes" id="UP000315010"/>
    </source>
</evidence>
<dbReference type="InterPro" id="IPR017850">
    <property type="entry name" value="Alkaline_phosphatase_core_sf"/>
</dbReference>
<dbReference type="RefSeq" id="WP_419194309.1">
    <property type="nucleotide sequence ID" value="NZ_SJPJ01000001.1"/>
</dbReference>
<dbReference type="PANTHER" id="PTHR43751:SF1">
    <property type="entry name" value="SULFATASE ATSG-RELATED"/>
    <property type="match status" value="1"/>
</dbReference>
<sequence length="183" mass="21479">MNRIRGMRPLALFVGGGDVPANIDGRSFLPVLHGETKTHRKRIFTTHSGNLKMNVYLSRSIRTDRYKLIYNPHPEFAFTSYIDLLLRETSGDYCKQWTQRAKTDKHAAEVVARYYDRPEYELFDLQEDPDEQTNLAGKPEWRQVQRDLLTELNGWMKEQGDALTVFHEPLMLNAPETWVPRRR</sequence>
<evidence type="ECO:0000313" key="1">
    <source>
        <dbReference type="EMBL" id="TWT81519.1"/>
    </source>
</evidence>
<dbReference type="Proteomes" id="UP000315010">
    <property type="component" value="Unassembled WGS sequence"/>
</dbReference>
<gene>
    <name evidence="1" type="ORF">CA13_29720</name>
</gene>
<comment type="caution">
    <text evidence="1">The sequence shown here is derived from an EMBL/GenBank/DDBJ whole genome shotgun (WGS) entry which is preliminary data.</text>
</comment>
<reference evidence="1 2" key="1">
    <citation type="submission" date="2019-02" db="EMBL/GenBank/DDBJ databases">
        <title>Deep-cultivation of Planctomycetes and their phenomic and genomic characterization uncovers novel biology.</title>
        <authorList>
            <person name="Wiegand S."/>
            <person name="Jogler M."/>
            <person name="Boedeker C."/>
            <person name="Pinto D."/>
            <person name="Vollmers J."/>
            <person name="Rivas-Marin E."/>
            <person name="Kohn T."/>
            <person name="Peeters S.H."/>
            <person name="Heuer A."/>
            <person name="Rast P."/>
            <person name="Oberbeckmann S."/>
            <person name="Bunk B."/>
            <person name="Jeske O."/>
            <person name="Meyerdierks A."/>
            <person name="Storesund J.E."/>
            <person name="Kallscheuer N."/>
            <person name="Luecker S."/>
            <person name="Lage O.M."/>
            <person name="Pohl T."/>
            <person name="Merkel B.J."/>
            <person name="Hornburger P."/>
            <person name="Mueller R.-W."/>
            <person name="Bruemmer F."/>
            <person name="Labrenz M."/>
            <person name="Spormann A.M."/>
            <person name="Op Den Camp H."/>
            <person name="Overmann J."/>
            <person name="Amann R."/>
            <person name="Jetten M.S.M."/>
            <person name="Mascher T."/>
            <person name="Medema M.H."/>
            <person name="Devos D.P."/>
            <person name="Kaster A.-K."/>
            <person name="Ovreas L."/>
            <person name="Rohde M."/>
            <person name="Galperin M.Y."/>
            <person name="Jogler C."/>
        </authorList>
    </citation>
    <scope>NUCLEOTIDE SEQUENCE [LARGE SCALE GENOMIC DNA]</scope>
    <source>
        <strain evidence="1 2">CA13</strain>
    </source>
</reference>
<dbReference type="InterPro" id="IPR052701">
    <property type="entry name" value="GAG_Ulvan_Degrading_Sulfatases"/>
</dbReference>
<dbReference type="Gene3D" id="3.40.720.10">
    <property type="entry name" value="Alkaline Phosphatase, subunit A"/>
    <property type="match status" value="1"/>
</dbReference>
<dbReference type="AlphaFoldDB" id="A0A5C5Z2D5"/>
<name>A0A5C5Z2D5_9BACT</name>
<dbReference type="PANTHER" id="PTHR43751">
    <property type="entry name" value="SULFATASE"/>
    <property type="match status" value="1"/>
</dbReference>
<keyword evidence="2" id="KW-1185">Reference proteome</keyword>
<accession>A0A5C5Z2D5</accession>